<dbReference type="Proteomes" id="UP001556367">
    <property type="component" value="Unassembled WGS sequence"/>
</dbReference>
<evidence type="ECO:0000313" key="2">
    <source>
        <dbReference type="Proteomes" id="UP001556367"/>
    </source>
</evidence>
<proteinExistence type="predicted"/>
<dbReference type="EMBL" id="JASNQZ010000005">
    <property type="protein sequence ID" value="KAL0957355.1"/>
    <property type="molecule type" value="Genomic_DNA"/>
</dbReference>
<protein>
    <submittedName>
        <fullName evidence="1">Uncharacterized protein</fullName>
    </submittedName>
</protein>
<dbReference type="InterPro" id="IPR036397">
    <property type="entry name" value="RNaseH_sf"/>
</dbReference>
<reference evidence="2" key="1">
    <citation type="submission" date="2024-06" db="EMBL/GenBank/DDBJ databases">
        <title>Multi-omics analyses provide insights into the biosynthesis of the anticancer antibiotic pleurotin in Hohenbuehelia grisea.</title>
        <authorList>
            <person name="Weaver J.A."/>
            <person name="Alberti F."/>
        </authorList>
    </citation>
    <scope>NUCLEOTIDE SEQUENCE [LARGE SCALE GENOMIC DNA]</scope>
    <source>
        <strain evidence="2">T-177</strain>
    </source>
</reference>
<dbReference type="SUPFAM" id="SSF53098">
    <property type="entry name" value="Ribonuclease H-like"/>
    <property type="match status" value="1"/>
</dbReference>
<gene>
    <name evidence="1" type="ORF">HGRIS_001159</name>
</gene>
<comment type="caution">
    <text evidence="1">The sequence shown here is derived from an EMBL/GenBank/DDBJ whole genome shotgun (WGS) entry which is preliminary data.</text>
</comment>
<organism evidence="1 2">
    <name type="scientific">Hohenbuehelia grisea</name>
    <dbReference type="NCBI Taxonomy" id="104357"/>
    <lineage>
        <taxon>Eukaryota</taxon>
        <taxon>Fungi</taxon>
        <taxon>Dikarya</taxon>
        <taxon>Basidiomycota</taxon>
        <taxon>Agaricomycotina</taxon>
        <taxon>Agaricomycetes</taxon>
        <taxon>Agaricomycetidae</taxon>
        <taxon>Agaricales</taxon>
        <taxon>Pleurotineae</taxon>
        <taxon>Pleurotaceae</taxon>
        <taxon>Hohenbuehelia</taxon>
    </lineage>
</organism>
<sequence>MPRIRKVGVKFGGDMTRLFNDCGFVIRKEEGFTGVLELGAMAKERNAAMHASIGLADLVAVLLRKFLHKESAVRVNPDWDAETLSDWQ</sequence>
<name>A0ABR3JQC5_9AGAR</name>
<accession>A0ABR3JQC5</accession>
<evidence type="ECO:0000313" key="1">
    <source>
        <dbReference type="EMBL" id="KAL0957355.1"/>
    </source>
</evidence>
<keyword evidence="2" id="KW-1185">Reference proteome</keyword>
<dbReference type="Gene3D" id="3.30.420.10">
    <property type="entry name" value="Ribonuclease H-like superfamily/Ribonuclease H"/>
    <property type="match status" value="1"/>
</dbReference>
<dbReference type="InterPro" id="IPR012337">
    <property type="entry name" value="RNaseH-like_sf"/>
</dbReference>